<dbReference type="SUPFAM" id="SSF46785">
    <property type="entry name" value="Winged helix' DNA-binding domain"/>
    <property type="match status" value="1"/>
</dbReference>
<dbReference type="GO" id="GO:0003677">
    <property type="term" value="F:DNA binding"/>
    <property type="evidence" value="ECO:0007669"/>
    <property type="project" value="UniProtKB-KW"/>
</dbReference>
<keyword evidence="7" id="KW-1185">Reference proteome</keyword>
<dbReference type="InterPro" id="IPR050176">
    <property type="entry name" value="LTTR"/>
</dbReference>
<dbReference type="PANTHER" id="PTHR30579">
    <property type="entry name" value="TRANSCRIPTIONAL REGULATOR"/>
    <property type="match status" value="1"/>
</dbReference>
<dbReference type="AlphaFoldDB" id="A0A037ZK86"/>
<name>A0A037ZK86_9RHOB</name>
<evidence type="ECO:0000313" key="6">
    <source>
        <dbReference type="EMBL" id="KAJ56513.1"/>
    </source>
</evidence>
<dbReference type="Proteomes" id="UP000026249">
    <property type="component" value="Unassembled WGS sequence"/>
</dbReference>
<comment type="similarity">
    <text evidence="1">Belongs to the LysR transcriptional regulatory family.</text>
</comment>
<dbReference type="GO" id="GO:0003700">
    <property type="term" value="F:DNA-binding transcription factor activity"/>
    <property type="evidence" value="ECO:0007669"/>
    <property type="project" value="InterPro"/>
</dbReference>
<evidence type="ECO:0000256" key="1">
    <source>
        <dbReference type="ARBA" id="ARBA00009437"/>
    </source>
</evidence>
<evidence type="ECO:0000256" key="2">
    <source>
        <dbReference type="ARBA" id="ARBA00023015"/>
    </source>
</evidence>
<dbReference type="EMBL" id="JFKE01000002">
    <property type="protein sequence ID" value="KAJ56513.1"/>
    <property type="molecule type" value="Genomic_DNA"/>
</dbReference>
<protein>
    <recommendedName>
        <fullName evidence="5">HTH lysR-type domain-containing protein</fullName>
    </recommendedName>
</protein>
<gene>
    <name evidence="6" type="ORF">ACMU_06105</name>
</gene>
<accession>A0A037ZK86</accession>
<feature type="domain" description="HTH lysR-type" evidence="5">
    <location>
        <begin position="1"/>
        <end position="60"/>
    </location>
</feature>
<proteinExistence type="inferred from homology"/>
<dbReference type="InterPro" id="IPR036390">
    <property type="entry name" value="WH_DNA-bd_sf"/>
</dbReference>
<evidence type="ECO:0000313" key="7">
    <source>
        <dbReference type="Proteomes" id="UP000026249"/>
    </source>
</evidence>
<keyword evidence="3" id="KW-0238">DNA-binding</keyword>
<keyword evidence="4" id="KW-0804">Transcription</keyword>
<dbReference type="PANTHER" id="PTHR30579:SF3">
    <property type="entry name" value="TRANSCRIPTIONAL REGULATORY PROTEIN"/>
    <property type="match status" value="1"/>
</dbReference>
<dbReference type="PROSITE" id="PS50931">
    <property type="entry name" value="HTH_LYSR"/>
    <property type="match status" value="1"/>
</dbReference>
<evidence type="ECO:0000256" key="4">
    <source>
        <dbReference type="ARBA" id="ARBA00023163"/>
    </source>
</evidence>
<dbReference type="RefSeq" id="WP_035256609.1">
    <property type="nucleotide sequence ID" value="NZ_JFKE01000002.1"/>
</dbReference>
<reference evidence="6 7" key="1">
    <citation type="submission" date="2014-03" db="EMBL/GenBank/DDBJ databases">
        <title>Draft Genome Sequence of Actibacterium mucosum KCTC 23349, a Marine Alphaproteobacterium with Complex Ionic Requirements Isolated from Mediterranean Seawater at Malvarrosa Beach, Valencia, Spain.</title>
        <authorList>
            <person name="Arahal D.R."/>
            <person name="Shao Z."/>
            <person name="Lai Q."/>
            <person name="Pujalte M.J."/>
        </authorList>
    </citation>
    <scope>NUCLEOTIDE SEQUENCE [LARGE SCALE GENOMIC DNA]</scope>
    <source>
        <strain evidence="6 7">KCTC 23349</strain>
    </source>
</reference>
<organism evidence="6 7">
    <name type="scientific">Actibacterium mucosum KCTC 23349</name>
    <dbReference type="NCBI Taxonomy" id="1454373"/>
    <lineage>
        <taxon>Bacteria</taxon>
        <taxon>Pseudomonadati</taxon>
        <taxon>Pseudomonadota</taxon>
        <taxon>Alphaproteobacteria</taxon>
        <taxon>Rhodobacterales</taxon>
        <taxon>Roseobacteraceae</taxon>
        <taxon>Actibacterium</taxon>
    </lineage>
</organism>
<sequence>MKASLDDIALFLDVASHGGLAGAAQVSGTSQATVSRRMTRLERDLGKRLFLRGRHGYALSAEGRALLPLARALRQSGQQVEDWTLAEARPAPVRISGGTWTSLWMATRIGQVWRPDLNWAPVFVPSEARLDIARREVDIGIRNDKPTQPWLAAQPLRHIHYAAFARDAACGGWITSGNIAHPTPSARWIRAQDGPAALHADDPRLAAQLAQQGLGRVVLPTFAAGLIPGLQQVSDPIADLSHREWLVSHHDGRHDPPTRTALRAIATLARGA</sequence>
<dbReference type="STRING" id="1454373.ACMU_06105"/>
<evidence type="ECO:0000259" key="5">
    <source>
        <dbReference type="PROSITE" id="PS50931"/>
    </source>
</evidence>
<dbReference type="Pfam" id="PF00126">
    <property type="entry name" value="HTH_1"/>
    <property type="match status" value="1"/>
</dbReference>
<evidence type="ECO:0000256" key="3">
    <source>
        <dbReference type="ARBA" id="ARBA00023125"/>
    </source>
</evidence>
<dbReference type="SUPFAM" id="SSF53850">
    <property type="entry name" value="Periplasmic binding protein-like II"/>
    <property type="match status" value="1"/>
</dbReference>
<dbReference type="OrthoDB" id="9796526at2"/>
<dbReference type="InterPro" id="IPR000847">
    <property type="entry name" value="LysR_HTH_N"/>
</dbReference>
<keyword evidence="2" id="KW-0805">Transcription regulation</keyword>
<dbReference type="InterPro" id="IPR036388">
    <property type="entry name" value="WH-like_DNA-bd_sf"/>
</dbReference>
<dbReference type="Gene3D" id="1.10.10.10">
    <property type="entry name" value="Winged helix-like DNA-binding domain superfamily/Winged helix DNA-binding domain"/>
    <property type="match status" value="1"/>
</dbReference>
<comment type="caution">
    <text evidence="6">The sequence shown here is derived from an EMBL/GenBank/DDBJ whole genome shotgun (WGS) entry which is preliminary data.</text>
</comment>